<evidence type="ECO:0000313" key="5">
    <source>
        <dbReference type="Proteomes" id="UP000002432"/>
    </source>
</evidence>
<gene>
    <name evidence="4" type="ordered locus">Acid345_4107</name>
</gene>
<keyword evidence="2" id="KW-0472">Membrane</keyword>
<dbReference type="Pfam" id="PF07238">
    <property type="entry name" value="PilZ"/>
    <property type="match status" value="1"/>
</dbReference>
<feature type="transmembrane region" description="Helical" evidence="2">
    <location>
        <begin position="95"/>
        <end position="115"/>
    </location>
</feature>
<dbReference type="KEGG" id="aba:Acid345_4107"/>
<dbReference type="SUPFAM" id="SSF141371">
    <property type="entry name" value="PilZ domain-like"/>
    <property type="match status" value="1"/>
</dbReference>
<feature type="region of interest" description="Disordered" evidence="1">
    <location>
        <begin position="1"/>
        <end position="28"/>
    </location>
</feature>
<evidence type="ECO:0000313" key="4">
    <source>
        <dbReference type="EMBL" id="ABF43107.1"/>
    </source>
</evidence>
<evidence type="ECO:0000259" key="3">
    <source>
        <dbReference type="Pfam" id="PF07238"/>
    </source>
</evidence>
<proteinExistence type="predicted"/>
<dbReference type="EnsemblBacteria" id="ABF43107">
    <property type="protein sequence ID" value="ABF43107"/>
    <property type="gene ID" value="Acid345_4107"/>
</dbReference>
<dbReference type="EMBL" id="CP000360">
    <property type="protein sequence ID" value="ABF43107.1"/>
    <property type="molecule type" value="Genomic_DNA"/>
</dbReference>
<keyword evidence="2" id="KW-0812">Transmembrane</keyword>
<accession>Q1IJ43</accession>
<reference evidence="4 5" key="1">
    <citation type="journal article" date="2009" name="Appl. Environ. Microbiol.">
        <title>Three genomes from the phylum Acidobacteria provide insight into the lifestyles of these microorganisms in soils.</title>
        <authorList>
            <person name="Ward N.L."/>
            <person name="Challacombe J.F."/>
            <person name="Janssen P.H."/>
            <person name="Henrissat B."/>
            <person name="Coutinho P.M."/>
            <person name="Wu M."/>
            <person name="Xie G."/>
            <person name="Haft D.H."/>
            <person name="Sait M."/>
            <person name="Badger J."/>
            <person name="Barabote R.D."/>
            <person name="Bradley B."/>
            <person name="Brettin T.S."/>
            <person name="Brinkac L.M."/>
            <person name="Bruce D."/>
            <person name="Creasy T."/>
            <person name="Daugherty S.C."/>
            <person name="Davidsen T.M."/>
            <person name="DeBoy R.T."/>
            <person name="Detter J.C."/>
            <person name="Dodson R.J."/>
            <person name="Durkin A.S."/>
            <person name="Ganapathy A."/>
            <person name="Gwinn-Giglio M."/>
            <person name="Han C.S."/>
            <person name="Khouri H."/>
            <person name="Kiss H."/>
            <person name="Kothari S.P."/>
            <person name="Madupu R."/>
            <person name="Nelson K.E."/>
            <person name="Nelson W.C."/>
            <person name="Paulsen I."/>
            <person name="Penn K."/>
            <person name="Ren Q."/>
            <person name="Rosovitz M.J."/>
            <person name="Selengut J.D."/>
            <person name="Shrivastava S."/>
            <person name="Sullivan S.A."/>
            <person name="Tapia R."/>
            <person name="Thompson L.S."/>
            <person name="Watkins K.L."/>
            <person name="Yang Q."/>
            <person name="Yu C."/>
            <person name="Zafar N."/>
            <person name="Zhou L."/>
            <person name="Kuske C.R."/>
        </authorList>
    </citation>
    <scope>NUCLEOTIDE SEQUENCE [LARGE SCALE GENOMIC DNA]</scope>
    <source>
        <strain evidence="4 5">Ellin345</strain>
    </source>
</reference>
<dbReference type="Gene3D" id="2.40.10.220">
    <property type="entry name" value="predicted glycosyltransferase like domains"/>
    <property type="match status" value="1"/>
</dbReference>
<organism evidence="4 5">
    <name type="scientific">Koribacter versatilis (strain Ellin345)</name>
    <dbReference type="NCBI Taxonomy" id="204669"/>
    <lineage>
        <taxon>Bacteria</taxon>
        <taxon>Pseudomonadati</taxon>
        <taxon>Acidobacteriota</taxon>
        <taxon>Terriglobia</taxon>
        <taxon>Terriglobales</taxon>
        <taxon>Candidatus Korobacteraceae</taxon>
        <taxon>Candidatus Korobacter</taxon>
    </lineage>
</organism>
<dbReference type="AlphaFoldDB" id="Q1IJ43"/>
<keyword evidence="5" id="KW-1185">Reference proteome</keyword>
<dbReference type="RefSeq" id="WP_011524906.1">
    <property type="nucleotide sequence ID" value="NC_008009.1"/>
</dbReference>
<dbReference type="GO" id="GO:0035438">
    <property type="term" value="F:cyclic-di-GMP binding"/>
    <property type="evidence" value="ECO:0007669"/>
    <property type="project" value="InterPro"/>
</dbReference>
<dbReference type="HOGENOM" id="CLU_2093611_0_0_0"/>
<dbReference type="Proteomes" id="UP000002432">
    <property type="component" value="Chromosome"/>
</dbReference>
<dbReference type="InterPro" id="IPR009875">
    <property type="entry name" value="PilZ_domain"/>
</dbReference>
<name>Q1IJ43_KORVE</name>
<evidence type="ECO:0000256" key="1">
    <source>
        <dbReference type="SAM" id="MobiDB-lite"/>
    </source>
</evidence>
<protein>
    <submittedName>
        <fullName evidence="4">Type IV pilus assembly PilZ</fullName>
    </submittedName>
</protein>
<keyword evidence="2" id="KW-1133">Transmembrane helix</keyword>
<feature type="domain" description="PilZ" evidence="3">
    <location>
        <begin position="18"/>
        <end position="101"/>
    </location>
</feature>
<evidence type="ECO:0000256" key="2">
    <source>
        <dbReference type="SAM" id="Phobius"/>
    </source>
</evidence>
<sequence length="116" mass="12424">MTESQRALQVMGVTTPDQRRSPRRSVHASGTICAGGVTHVAWIKDITDSGIFVFTKYRPKVGETVKVTLDARKLPPDFHSIYEGSVIRIQNCGPGSAVGIAVLFSVIGAVMLRAAA</sequence>